<evidence type="ECO:0000313" key="2">
    <source>
        <dbReference type="EMBL" id="KAK1727447.1"/>
    </source>
</evidence>
<dbReference type="RefSeq" id="XP_060367502.1">
    <property type="nucleotide sequence ID" value="XM_060501672.1"/>
</dbReference>
<gene>
    <name evidence="2" type="ORF">BDZ83DRAFT_205022</name>
</gene>
<evidence type="ECO:0000313" key="3">
    <source>
        <dbReference type="Proteomes" id="UP001244207"/>
    </source>
</evidence>
<comment type="caution">
    <text evidence="2">The sequence shown here is derived from an EMBL/GenBank/DDBJ whole genome shotgun (WGS) entry which is preliminary data.</text>
</comment>
<keyword evidence="3" id="KW-1185">Reference proteome</keyword>
<reference evidence="2" key="1">
    <citation type="submission" date="2021-12" db="EMBL/GenBank/DDBJ databases">
        <title>Comparative genomics, transcriptomics and evolutionary studies reveal genomic signatures of adaptation to plant cell wall in hemibiotrophic fungi.</title>
        <authorList>
            <consortium name="DOE Joint Genome Institute"/>
            <person name="Baroncelli R."/>
            <person name="Diaz J.F."/>
            <person name="Benocci T."/>
            <person name="Peng M."/>
            <person name="Battaglia E."/>
            <person name="Haridas S."/>
            <person name="Andreopoulos W."/>
            <person name="Labutti K."/>
            <person name="Pangilinan J."/>
            <person name="Floch G.L."/>
            <person name="Makela M.R."/>
            <person name="Henrissat B."/>
            <person name="Grigoriev I.V."/>
            <person name="Crouch J.A."/>
            <person name="De Vries R.P."/>
            <person name="Sukno S.A."/>
            <person name="Thon M.R."/>
        </authorList>
    </citation>
    <scope>NUCLEOTIDE SEQUENCE</scope>
    <source>
        <strain evidence="2">CBS 112980</strain>
    </source>
</reference>
<dbReference type="AlphaFoldDB" id="A0AAD8URC4"/>
<dbReference type="GeneID" id="85385571"/>
<proteinExistence type="predicted"/>
<accession>A0AAD8URC4</accession>
<feature type="coiled-coil region" evidence="1">
    <location>
        <begin position="54"/>
        <end position="95"/>
    </location>
</feature>
<dbReference type="Proteomes" id="UP001244207">
    <property type="component" value="Unassembled WGS sequence"/>
</dbReference>
<name>A0AAD8URC4_GLOAC</name>
<organism evidence="2 3">
    <name type="scientific">Glomerella acutata</name>
    <name type="common">Colletotrichum acutatum</name>
    <dbReference type="NCBI Taxonomy" id="27357"/>
    <lineage>
        <taxon>Eukaryota</taxon>
        <taxon>Fungi</taxon>
        <taxon>Dikarya</taxon>
        <taxon>Ascomycota</taxon>
        <taxon>Pezizomycotina</taxon>
        <taxon>Sordariomycetes</taxon>
        <taxon>Hypocreomycetidae</taxon>
        <taxon>Glomerellales</taxon>
        <taxon>Glomerellaceae</taxon>
        <taxon>Colletotrichum</taxon>
        <taxon>Colletotrichum acutatum species complex</taxon>
    </lineage>
</organism>
<sequence length="280" mass="31551">MKAAVESLSRQMGAFSGGQEKAAAEIGSLKVSMGEKKALEKKIQDEGRDHDKRIRDLMAQYNALNNAKMGVEKDLGEARGEVERVTRDLERSQADNTAMLERLQSCEDAFSSEQEIARLSADLKARNETLQRLFDAFHMEGSDAANEPLSLKRRLEMTPKLFANEADKQWVATAMTVCARLISLNVVDERMAYERVIEELAGVVVDDDMYQKVVSFLEGAEYRENYCLWQALSDNVEQVDVLSGSKCSLHRDTETPCLRVRVVSRNEQDHLVVTKRLWGG</sequence>
<keyword evidence="1" id="KW-0175">Coiled coil</keyword>
<evidence type="ECO:0000256" key="1">
    <source>
        <dbReference type="SAM" id="Coils"/>
    </source>
</evidence>
<dbReference type="EMBL" id="JAHMHS010000024">
    <property type="protein sequence ID" value="KAK1727447.1"/>
    <property type="molecule type" value="Genomic_DNA"/>
</dbReference>
<protein>
    <submittedName>
        <fullName evidence="2">Uncharacterized protein</fullName>
    </submittedName>
</protein>